<dbReference type="BioCyc" id="RSPH349102:G1G8M-4231-MONOMER"/>
<dbReference type="InterPro" id="IPR029058">
    <property type="entry name" value="AB_hydrolase_fold"/>
</dbReference>
<organism evidence="4">
    <name type="scientific">Cereibacter sphaeroides (strain ATCC 17025 / ATH 2.4.3)</name>
    <name type="common">Rhodobacter sphaeroides</name>
    <dbReference type="NCBI Taxonomy" id="349102"/>
    <lineage>
        <taxon>Bacteria</taxon>
        <taxon>Pseudomonadati</taxon>
        <taxon>Pseudomonadota</taxon>
        <taxon>Alphaproteobacteria</taxon>
        <taxon>Rhodobacterales</taxon>
        <taxon>Paracoccaceae</taxon>
        <taxon>Cereibacter</taxon>
    </lineage>
</organism>
<evidence type="ECO:0000256" key="1">
    <source>
        <dbReference type="ARBA" id="ARBA00022729"/>
    </source>
</evidence>
<keyword evidence="4" id="KW-0614">Plasmid</keyword>
<dbReference type="InterPro" id="IPR010126">
    <property type="entry name" value="Esterase_phb"/>
</dbReference>
<dbReference type="NCBIfam" id="TIGR01840">
    <property type="entry name" value="esterase_phb"/>
    <property type="match status" value="1"/>
</dbReference>
<evidence type="ECO:0000256" key="2">
    <source>
        <dbReference type="ARBA" id="ARBA00022801"/>
    </source>
</evidence>
<accession>A4WZZ0</accession>
<evidence type="ECO:0000256" key="3">
    <source>
        <dbReference type="SAM" id="MobiDB-lite"/>
    </source>
</evidence>
<dbReference type="Pfam" id="PF10503">
    <property type="entry name" value="Esterase_PHB"/>
    <property type="match status" value="1"/>
</dbReference>
<dbReference type="SUPFAM" id="SSF53474">
    <property type="entry name" value="alpha/beta-Hydrolases"/>
    <property type="match status" value="2"/>
</dbReference>
<keyword evidence="2" id="KW-0378">Hydrolase</keyword>
<feature type="region of interest" description="Disordered" evidence="3">
    <location>
        <begin position="33"/>
        <end position="52"/>
    </location>
</feature>
<feature type="region of interest" description="Disordered" evidence="3">
    <location>
        <begin position="315"/>
        <end position="336"/>
    </location>
</feature>
<evidence type="ECO:0000313" key="4">
    <source>
        <dbReference type="EMBL" id="ABP72954.1"/>
    </source>
</evidence>
<gene>
    <name evidence="4" type="ordered locus">Rsph17025_4102</name>
</gene>
<name>A4WZZ0_CERS5</name>
<dbReference type="EMBL" id="CP000663">
    <property type="protein sequence ID" value="ABP72954.1"/>
    <property type="molecule type" value="Genomic_DNA"/>
</dbReference>
<dbReference type="GO" id="GO:0016787">
    <property type="term" value="F:hydrolase activity"/>
    <property type="evidence" value="ECO:0007669"/>
    <property type="project" value="UniProtKB-KW"/>
</dbReference>
<dbReference type="KEGG" id="rsq:Rsph17025_4102"/>
<dbReference type="PANTHER" id="PTHR43037">
    <property type="entry name" value="UNNAMED PRODUCT-RELATED"/>
    <property type="match status" value="1"/>
</dbReference>
<dbReference type="AlphaFoldDB" id="A4WZZ0"/>
<dbReference type="HOGENOM" id="CLU_027551_0_3_5"/>
<dbReference type="Gene3D" id="3.40.50.1820">
    <property type="entry name" value="alpha/beta hydrolase"/>
    <property type="match status" value="1"/>
</dbReference>
<sequence length="385" mass="40508">MKIDFATTMSRALEQIRAGHPGDATRTLQAALSARAEPRPESPANRPPLTGPPIEEAEVIAERAPGPAPAGQPARRGLREVVDALARIRPGTPQPGRGPRPRPPIPVGARLETRSFASRHGARDYLLYVPASASQGARGLVLMLHGCTQDPDDFAAGSRMNAEAERHGLVVAYPHQTRQHNAQGCWNWFRPGDQREDGGEAALLAALAQEVARDCAVGEGRIFVAGLSAGGAMAATLAATHPQLFAAAGIHSGLPHGAAHDVISAFAAMRGERARATVTARQPVRTIIFHGLADTTVHPSNAEALLAATGATARGARRQERGRTPAGRSWRRETVTGEDGRSLAELWRIEGAGHAWAGGCASGSYTDPAGPDASAEMVRFFLEGS</sequence>
<reference evidence="4" key="1">
    <citation type="submission" date="2007-04" db="EMBL/GenBank/DDBJ databases">
        <title>Complete sequence of plasmid pRSPA02 of Rhodobacter sphaeroides ATCC 17025.</title>
        <authorList>
            <consortium name="US DOE Joint Genome Institute"/>
            <person name="Copeland A."/>
            <person name="Lucas S."/>
            <person name="Lapidus A."/>
            <person name="Barry K."/>
            <person name="Detter J.C."/>
            <person name="Glavina del Rio T."/>
            <person name="Hammon N."/>
            <person name="Israni S."/>
            <person name="Dalin E."/>
            <person name="Tice H."/>
            <person name="Pitluck S."/>
            <person name="Chertkov O."/>
            <person name="Brettin T."/>
            <person name="Bruce D."/>
            <person name="Han C."/>
            <person name="Schmutz J."/>
            <person name="Larimer F."/>
            <person name="Land M."/>
            <person name="Hauser L."/>
            <person name="Kyrpides N."/>
            <person name="Kim E."/>
            <person name="Richardson P."/>
            <person name="Mackenzie C."/>
            <person name="Choudhary M."/>
            <person name="Donohue T.J."/>
            <person name="Kaplan S."/>
        </authorList>
    </citation>
    <scope>NUCLEOTIDE SEQUENCE [LARGE SCALE GENOMIC DNA]</scope>
    <source>
        <strain evidence="4">ATCC 17025</strain>
        <plasmid evidence="4">pRSPA02</plasmid>
    </source>
</reference>
<evidence type="ECO:0008006" key="5">
    <source>
        <dbReference type="Google" id="ProtNLM"/>
    </source>
</evidence>
<protein>
    <recommendedName>
        <fullName evidence="5">Esterase, PHB depolymerase family</fullName>
    </recommendedName>
</protein>
<dbReference type="PANTHER" id="PTHR43037:SF1">
    <property type="entry name" value="BLL1128 PROTEIN"/>
    <property type="match status" value="1"/>
</dbReference>
<keyword evidence="1" id="KW-0732">Signal</keyword>
<proteinExistence type="predicted"/>
<dbReference type="InterPro" id="IPR050955">
    <property type="entry name" value="Plant_Biomass_Hydrol_Est"/>
</dbReference>
<geneLocation type="plasmid" evidence="4">
    <name>pRSPA02</name>
</geneLocation>
<dbReference type="GO" id="GO:0005576">
    <property type="term" value="C:extracellular region"/>
    <property type="evidence" value="ECO:0007669"/>
    <property type="project" value="InterPro"/>
</dbReference>